<feature type="chain" id="PRO_5038742044" evidence="2">
    <location>
        <begin position="21"/>
        <end position="271"/>
    </location>
</feature>
<dbReference type="AlphaFoldDB" id="A0A1I2S7J5"/>
<dbReference type="SMART" id="SM00079">
    <property type="entry name" value="PBPe"/>
    <property type="match status" value="1"/>
</dbReference>
<dbReference type="RefSeq" id="WP_093672277.1">
    <property type="nucleotide sequence ID" value="NZ_FOOY01000011.1"/>
</dbReference>
<dbReference type="SUPFAM" id="SSF53850">
    <property type="entry name" value="Periplasmic binding protein-like II"/>
    <property type="match status" value="1"/>
</dbReference>
<name>A0A1I2S7J5_9BACL</name>
<dbReference type="CDD" id="cd13624">
    <property type="entry name" value="PBP2_Arg_Lys_His"/>
    <property type="match status" value="1"/>
</dbReference>
<dbReference type="PANTHER" id="PTHR35936">
    <property type="entry name" value="MEMBRANE-BOUND LYTIC MUREIN TRANSGLYCOSYLASE F"/>
    <property type="match status" value="1"/>
</dbReference>
<dbReference type="Proteomes" id="UP000198752">
    <property type="component" value="Unassembled WGS sequence"/>
</dbReference>
<evidence type="ECO:0000313" key="6">
    <source>
        <dbReference type="Proteomes" id="UP000198752"/>
    </source>
</evidence>
<dbReference type="GO" id="GO:0015276">
    <property type="term" value="F:ligand-gated monoatomic ion channel activity"/>
    <property type="evidence" value="ECO:0007669"/>
    <property type="project" value="InterPro"/>
</dbReference>
<sequence>MIKKLSVLSLLLTLVLIFTACSSGSGSGSSAKKETSKKVLRVVNDATYPPFESLDKGKMVGFDVDIMKALGKVSGYKYKLVNVGWDPVFAELKSKTADMSISAISITADRAKTYDFSKPYFLSTNKILVSKDSSIKSAADLKGKTVAVQTGTTGQAAVEKIVGKNNPKVKKFKTISLAIMEMQNKGAVAVVADNTVIEQYARNNPGKNLKVVEDKDAFEPEFYGIMYPKDSKLKPVFDKAINKLYSDGTYEKIYKKWFKVAPDLDTLKAQQ</sequence>
<evidence type="ECO:0000256" key="2">
    <source>
        <dbReference type="SAM" id="SignalP"/>
    </source>
</evidence>
<evidence type="ECO:0000256" key="1">
    <source>
        <dbReference type="ARBA" id="ARBA00022729"/>
    </source>
</evidence>
<keyword evidence="6" id="KW-1185">Reference proteome</keyword>
<dbReference type="GO" id="GO:0016020">
    <property type="term" value="C:membrane"/>
    <property type="evidence" value="ECO:0007669"/>
    <property type="project" value="InterPro"/>
</dbReference>
<dbReference type="InterPro" id="IPR001638">
    <property type="entry name" value="Solute-binding_3/MltF_N"/>
</dbReference>
<gene>
    <name evidence="5" type="ORF">SAMN02982927_01867</name>
</gene>
<dbReference type="InterPro" id="IPR001320">
    <property type="entry name" value="Iontro_rcpt_C"/>
</dbReference>
<organism evidence="5 6">
    <name type="scientific">Sporolactobacillus nakayamae</name>
    <dbReference type="NCBI Taxonomy" id="269670"/>
    <lineage>
        <taxon>Bacteria</taxon>
        <taxon>Bacillati</taxon>
        <taxon>Bacillota</taxon>
        <taxon>Bacilli</taxon>
        <taxon>Bacillales</taxon>
        <taxon>Sporolactobacillaceae</taxon>
        <taxon>Sporolactobacillus</taxon>
    </lineage>
</organism>
<evidence type="ECO:0000313" key="5">
    <source>
        <dbReference type="EMBL" id="SFG48788.1"/>
    </source>
</evidence>
<dbReference type="Gene3D" id="3.40.190.10">
    <property type="entry name" value="Periplasmic binding protein-like II"/>
    <property type="match status" value="2"/>
</dbReference>
<reference evidence="6" key="1">
    <citation type="submission" date="2016-10" db="EMBL/GenBank/DDBJ databases">
        <authorList>
            <person name="Varghese N."/>
            <person name="Submissions S."/>
        </authorList>
    </citation>
    <scope>NUCLEOTIDE SEQUENCE [LARGE SCALE GENOMIC DNA]</scope>
    <source>
        <strain evidence="6">ATCC 700379</strain>
    </source>
</reference>
<dbReference type="EMBL" id="FOOY01000011">
    <property type="protein sequence ID" value="SFG48788.1"/>
    <property type="molecule type" value="Genomic_DNA"/>
</dbReference>
<feature type="signal peptide" evidence="2">
    <location>
        <begin position="1"/>
        <end position="20"/>
    </location>
</feature>
<dbReference type="STRING" id="269670.SAMN02982927_01867"/>
<accession>A0A1I2S7J5</accession>
<evidence type="ECO:0000259" key="4">
    <source>
        <dbReference type="SMART" id="SM00079"/>
    </source>
</evidence>
<dbReference type="OrthoDB" id="9774451at2"/>
<feature type="domain" description="Ionotropic glutamate receptor C-terminal" evidence="4">
    <location>
        <begin position="39"/>
        <end position="260"/>
    </location>
</feature>
<dbReference type="SMART" id="SM00062">
    <property type="entry name" value="PBPb"/>
    <property type="match status" value="1"/>
</dbReference>
<proteinExistence type="predicted"/>
<dbReference type="PROSITE" id="PS51257">
    <property type="entry name" value="PROKAR_LIPOPROTEIN"/>
    <property type="match status" value="1"/>
</dbReference>
<dbReference type="Pfam" id="PF00497">
    <property type="entry name" value="SBP_bac_3"/>
    <property type="match status" value="1"/>
</dbReference>
<protein>
    <submittedName>
        <fullName evidence="5">Polar amino acid transport system substrate-binding protein</fullName>
    </submittedName>
</protein>
<keyword evidence="1 2" id="KW-0732">Signal</keyword>
<evidence type="ECO:0000259" key="3">
    <source>
        <dbReference type="SMART" id="SM00062"/>
    </source>
</evidence>
<dbReference type="PANTHER" id="PTHR35936:SF17">
    <property type="entry name" value="ARGININE-BINDING EXTRACELLULAR PROTEIN ARTP"/>
    <property type="match status" value="1"/>
</dbReference>
<feature type="domain" description="Solute-binding protein family 3/N-terminal" evidence="3">
    <location>
        <begin position="39"/>
        <end position="261"/>
    </location>
</feature>